<reference evidence="2 3" key="1">
    <citation type="submission" date="2017-11" db="EMBL/GenBank/DDBJ databases">
        <title>Isolation and Characterization of Family Methanocellaceae Species from Potential Methane Hydrate Area Offshore Southwestern Taiwan.</title>
        <authorList>
            <person name="Zhang W.-L."/>
            <person name="Chen W.-C."/>
            <person name="Lai M.-C."/>
            <person name="Chen S.-C."/>
        </authorList>
    </citation>
    <scope>NUCLEOTIDE SEQUENCE [LARGE SCALE GENOMIC DNA]</scope>
    <source>
        <strain evidence="2 3">CWC-04</strain>
    </source>
</reference>
<keyword evidence="3" id="KW-1185">Reference proteome</keyword>
<dbReference type="EMBL" id="PGCK01000012">
    <property type="protein sequence ID" value="MCD1295980.1"/>
    <property type="molecule type" value="Genomic_DNA"/>
</dbReference>
<dbReference type="InterPro" id="IPR052044">
    <property type="entry name" value="PKS_Associated_Protein"/>
</dbReference>
<dbReference type="CDD" id="cd02214">
    <property type="entry name" value="cupin_MJ1618"/>
    <property type="match status" value="1"/>
</dbReference>
<dbReference type="InterPro" id="IPR014710">
    <property type="entry name" value="RmlC-like_jellyroll"/>
</dbReference>
<feature type="domain" description="Cupin type-2" evidence="1">
    <location>
        <begin position="43"/>
        <end position="106"/>
    </location>
</feature>
<evidence type="ECO:0000259" key="1">
    <source>
        <dbReference type="Pfam" id="PF07883"/>
    </source>
</evidence>
<gene>
    <name evidence="2" type="ORF">CUJ83_13335</name>
</gene>
<dbReference type="RefSeq" id="WP_230742841.1">
    <property type="nucleotide sequence ID" value="NZ_PGCK01000012.1"/>
</dbReference>
<comment type="caution">
    <text evidence="2">The sequence shown here is derived from an EMBL/GenBank/DDBJ whole genome shotgun (WGS) entry which is preliminary data.</text>
</comment>
<dbReference type="InterPro" id="IPR011051">
    <property type="entry name" value="RmlC_Cupin_sf"/>
</dbReference>
<accession>A0AAP2W5V8</accession>
<dbReference type="SUPFAM" id="SSF51182">
    <property type="entry name" value="RmlC-like cupins"/>
    <property type="match status" value="1"/>
</dbReference>
<dbReference type="InterPro" id="IPR013096">
    <property type="entry name" value="Cupin_2"/>
</dbReference>
<dbReference type="PANTHER" id="PTHR36114">
    <property type="entry name" value="16.7 KDA PROTEIN IN WHIE LOCUS"/>
    <property type="match status" value="1"/>
</dbReference>
<dbReference type="PANTHER" id="PTHR36114:SF4">
    <property type="entry name" value="CUPIN 2 CONSERVED BARREL DOMAIN-CONTAINING PROTEIN"/>
    <property type="match status" value="1"/>
</dbReference>
<sequence>MIRNRDNTIPFVTKDGSIIHELYHPGSTPVEGTSVAEAYVEQTLETKRHIHEKSQEVYYILKGRGVMTLGERSFDVKEGDAILIPPGTSHKIKNTGDSGLRILCICTPPYSHDDTILTGSS</sequence>
<proteinExistence type="predicted"/>
<name>A0AAP2W5V8_9EURY</name>
<dbReference type="AlphaFoldDB" id="A0AAP2W5V8"/>
<organism evidence="2 3">
    <name type="scientific">Methanooceanicella nereidis</name>
    <dbReference type="NCBI Taxonomy" id="2052831"/>
    <lineage>
        <taxon>Archaea</taxon>
        <taxon>Methanobacteriati</taxon>
        <taxon>Methanobacteriota</taxon>
        <taxon>Stenosarchaea group</taxon>
        <taxon>Methanomicrobia</taxon>
        <taxon>Methanocellales</taxon>
        <taxon>Methanocellaceae</taxon>
        <taxon>Methanooceanicella</taxon>
    </lineage>
</organism>
<evidence type="ECO:0000313" key="3">
    <source>
        <dbReference type="Proteomes" id="UP001320159"/>
    </source>
</evidence>
<protein>
    <recommendedName>
        <fullName evidence="1">Cupin type-2 domain-containing protein</fullName>
    </recommendedName>
</protein>
<dbReference type="Gene3D" id="2.60.120.10">
    <property type="entry name" value="Jelly Rolls"/>
    <property type="match status" value="1"/>
</dbReference>
<dbReference type="Pfam" id="PF07883">
    <property type="entry name" value="Cupin_2"/>
    <property type="match status" value="1"/>
</dbReference>
<evidence type="ECO:0000313" key="2">
    <source>
        <dbReference type="EMBL" id="MCD1295980.1"/>
    </source>
</evidence>
<dbReference type="Proteomes" id="UP001320159">
    <property type="component" value="Unassembled WGS sequence"/>
</dbReference>